<feature type="domain" description="Alginate export" evidence="2">
    <location>
        <begin position="111"/>
        <end position="424"/>
    </location>
</feature>
<organism evidence="3">
    <name type="scientific">marine metagenome</name>
    <dbReference type="NCBI Taxonomy" id="408172"/>
    <lineage>
        <taxon>unclassified sequences</taxon>
        <taxon>metagenomes</taxon>
        <taxon>ecological metagenomes</taxon>
    </lineage>
</organism>
<dbReference type="InterPro" id="IPR053728">
    <property type="entry name" value="Alginate_Permeability_Chnl"/>
</dbReference>
<gene>
    <name evidence="3" type="ORF">METZ01_LOCUS96977</name>
</gene>
<name>A0A381VWZ3_9ZZZZ</name>
<dbReference type="AlphaFoldDB" id="A0A381VWZ3"/>
<feature type="coiled-coil region" evidence="1">
    <location>
        <begin position="16"/>
        <end position="50"/>
    </location>
</feature>
<dbReference type="Gene3D" id="2.40.160.100">
    <property type="match status" value="1"/>
</dbReference>
<protein>
    <recommendedName>
        <fullName evidence="2">Alginate export domain-containing protein</fullName>
    </recommendedName>
</protein>
<reference evidence="3" key="1">
    <citation type="submission" date="2018-05" db="EMBL/GenBank/DDBJ databases">
        <authorList>
            <person name="Lanie J.A."/>
            <person name="Ng W.-L."/>
            <person name="Kazmierczak K.M."/>
            <person name="Andrzejewski T.M."/>
            <person name="Davidsen T.M."/>
            <person name="Wayne K.J."/>
            <person name="Tettelin H."/>
            <person name="Glass J.I."/>
            <person name="Rusch D."/>
            <person name="Podicherti R."/>
            <person name="Tsui H.-C.T."/>
            <person name="Winkler M.E."/>
        </authorList>
    </citation>
    <scope>NUCLEOTIDE SEQUENCE</scope>
</reference>
<evidence type="ECO:0000313" key="3">
    <source>
        <dbReference type="EMBL" id="SVA44123.1"/>
    </source>
</evidence>
<keyword evidence="1" id="KW-0175">Coiled coil</keyword>
<proteinExistence type="predicted"/>
<dbReference type="EMBL" id="UINC01009869">
    <property type="protein sequence ID" value="SVA44123.1"/>
    <property type="molecule type" value="Genomic_DNA"/>
</dbReference>
<dbReference type="Pfam" id="PF13372">
    <property type="entry name" value="Alginate_exp"/>
    <property type="match status" value="1"/>
</dbReference>
<evidence type="ECO:0000256" key="1">
    <source>
        <dbReference type="SAM" id="Coils"/>
    </source>
</evidence>
<evidence type="ECO:0000259" key="2">
    <source>
        <dbReference type="Pfam" id="PF13372"/>
    </source>
</evidence>
<accession>A0A381VWZ3</accession>
<dbReference type="InterPro" id="IPR025388">
    <property type="entry name" value="Alginate_export_dom"/>
</dbReference>
<sequence>MLTLMLLMPAAPGVAQDSTVETLKELQELRKEVERRRNEMRRELMLLRQVLGEEVEPEFEGGFGSLGGMTPDELGAELRILREEIERLRDKITLEQLEARQERFDITGIVRSRLEWSDIDFVSGDADVRQLMRSRIKLTGRPRHDTRVIVEIQDGRAWGSESGLDPTFDADADHIDFHQAYIELQEIYGKQLTMRLGRQELAYGSGHLLGSAAWGNAGRSFDGLVFRYGEKSFVDLFVAKIAEQGVTDENLFGLYVDARLNDGHRAEPYVFLEQDKTLGVERLLRATGGLRIYGSATGETGHIFGYELEGIGQAGEVGNDDVLSYMGSATFRYRGPSWTQPEVRLGLDFLSGDDAPLDGDREAFDTMYPAWHTFFGLMDLFRDMPEDTGNGGLLDFRVQGEMSASESVRVGLHVHHFTLAKGVEKGLGQEADAIVTYRYNAATTLHWGGMIFVPSDAMKLSRGGEDPAFKTFMQLEVRF</sequence>